<evidence type="ECO:0000313" key="5">
    <source>
        <dbReference type="EMBL" id="GJD95459.1"/>
    </source>
</evidence>
<sequence>MEYDPEVLRGFGPKQWLFERLLAGLASSETRAKDAYSIGIEEEYFLSDSRTKHAACTTPDVLFANAKAATEGRVDREFLQTQVEAATPPYASMGEARAELQYIRRTLATLASEHDLAVLACGTHPTARWRDAAQSEHQRYSAIMDDLQMIGARNMLCGMHVHVELPDPARRVSVMCRMIPYLPLFLALSTSSPFWQGRATGLRGYRLAAYDELPRTGIPELFPTTEAFDAYVAALVASGVMKDASYVWWMIRPSPKYPTLELRAPDCCTRLDDTIAIAALYRVLARHLDLNPGHNGELDAVSRAIAQENKWRAQRYGVHGTFVSREGAVPVGELVEQVLALTAEDAEALGCSAEVAHCRTIVAEGTSADAQLAIFQAREREAGPDAALLAVADWIAENTVNG</sequence>
<protein>
    <recommendedName>
        <fullName evidence="4">Putative glutamate--cysteine ligase 2</fullName>
        <ecNumber evidence="4">6.3.2.2</ecNumber>
    </recommendedName>
    <alternativeName>
        <fullName evidence="4">Gamma-glutamylcysteine synthetase 2</fullName>
        <shortName evidence="4">GCS 2</shortName>
        <shortName evidence="4">Gamma-GCS 2</shortName>
    </alternativeName>
</protein>
<name>A0ABQ4S0L6_9HYPH</name>
<comment type="similarity">
    <text evidence="4">Belongs to the glutamate--cysteine ligase type 2 family. YbdK subfamily.</text>
</comment>
<reference evidence="5" key="1">
    <citation type="journal article" date="2021" name="Front. Microbiol.">
        <title>Comprehensive Comparative Genomics and Phenotyping of Methylobacterium Species.</title>
        <authorList>
            <person name="Alessa O."/>
            <person name="Ogura Y."/>
            <person name="Fujitani Y."/>
            <person name="Takami H."/>
            <person name="Hayashi T."/>
            <person name="Sahin N."/>
            <person name="Tani A."/>
        </authorList>
    </citation>
    <scope>NUCLEOTIDE SEQUENCE</scope>
    <source>
        <strain evidence="5">DSM 19015</strain>
    </source>
</reference>
<organism evidence="5 6">
    <name type="scientific">Methylobacterium iners</name>
    <dbReference type="NCBI Taxonomy" id="418707"/>
    <lineage>
        <taxon>Bacteria</taxon>
        <taxon>Pseudomonadati</taxon>
        <taxon>Pseudomonadota</taxon>
        <taxon>Alphaproteobacteria</taxon>
        <taxon>Hyphomicrobiales</taxon>
        <taxon>Methylobacteriaceae</taxon>
        <taxon>Methylobacterium</taxon>
    </lineage>
</organism>
<dbReference type="InterPro" id="IPR014746">
    <property type="entry name" value="Gln_synth/guanido_kin_cat_dom"/>
</dbReference>
<dbReference type="InterPro" id="IPR011793">
    <property type="entry name" value="YbdK"/>
</dbReference>
<dbReference type="HAMAP" id="MF_01609">
    <property type="entry name" value="Glu_cys_ligase_2"/>
    <property type="match status" value="1"/>
</dbReference>
<accession>A0ABQ4S0L6</accession>
<evidence type="ECO:0000256" key="1">
    <source>
        <dbReference type="ARBA" id="ARBA00022598"/>
    </source>
</evidence>
<keyword evidence="1 4" id="KW-0436">Ligase</keyword>
<dbReference type="GO" id="GO:0016874">
    <property type="term" value="F:ligase activity"/>
    <property type="evidence" value="ECO:0007669"/>
    <property type="project" value="UniProtKB-KW"/>
</dbReference>
<reference evidence="5" key="2">
    <citation type="submission" date="2021-08" db="EMBL/GenBank/DDBJ databases">
        <authorList>
            <person name="Tani A."/>
            <person name="Ola A."/>
            <person name="Ogura Y."/>
            <person name="Katsura K."/>
            <person name="Hayashi T."/>
        </authorList>
    </citation>
    <scope>NUCLEOTIDE SEQUENCE</scope>
    <source>
        <strain evidence="5">DSM 19015</strain>
    </source>
</reference>
<keyword evidence="6" id="KW-1185">Reference proteome</keyword>
<keyword evidence="3 4" id="KW-0067">ATP-binding</keyword>
<dbReference type="PANTHER" id="PTHR36510">
    <property type="entry name" value="GLUTAMATE--CYSTEINE LIGASE 2-RELATED"/>
    <property type="match status" value="1"/>
</dbReference>
<evidence type="ECO:0000313" key="6">
    <source>
        <dbReference type="Proteomes" id="UP001055125"/>
    </source>
</evidence>
<dbReference type="SUPFAM" id="SSF55931">
    <property type="entry name" value="Glutamine synthetase/guanido kinase"/>
    <property type="match status" value="1"/>
</dbReference>
<dbReference type="InterPro" id="IPR006336">
    <property type="entry name" value="GCS2"/>
</dbReference>
<dbReference type="NCBIfam" id="TIGR02050">
    <property type="entry name" value="gshA_cyan_rel"/>
    <property type="match status" value="1"/>
</dbReference>
<comment type="catalytic activity">
    <reaction evidence="4">
        <text>L-cysteine + L-glutamate + ATP = gamma-L-glutamyl-L-cysteine + ADP + phosphate + H(+)</text>
        <dbReference type="Rhea" id="RHEA:13285"/>
        <dbReference type="ChEBI" id="CHEBI:15378"/>
        <dbReference type="ChEBI" id="CHEBI:29985"/>
        <dbReference type="ChEBI" id="CHEBI:30616"/>
        <dbReference type="ChEBI" id="CHEBI:35235"/>
        <dbReference type="ChEBI" id="CHEBI:43474"/>
        <dbReference type="ChEBI" id="CHEBI:58173"/>
        <dbReference type="ChEBI" id="CHEBI:456216"/>
        <dbReference type="EC" id="6.3.2.2"/>
    </reaction>
</comment>
<dbReference type="Pfam" id="PF04107">
    <property type="entry name" value="GCS2"/>
    <property type="match status" value="1"/>
</dbReference>
<dbReference type="InterPro" id="IPR050141">
    <property type="entry name" value="GCL_type2/YbdK_subfam"/>
</dbReference>
<proteinExistence type="inferred from homology"/>
<dbReference type="Gene3D" id="3.30.590.20">
    <property type="match status" value="1"/>
</dbReference>
<comment type="caution">
    <text evidence="5">The sequence shown here is derived from an EMBL/GenBank/DDBJ whole genome shotgun (WGS) entry which is preliminary data.</text>
</comment>
<evidence type="ECO:0000256" key="4">
    <source>
        <dbReference type="HAMAP-Rule" id="MF_01609"/>
    </source>
</evidence>
<keyword evidence="2 4" id="KW-0547">Nucleotide-binding</keyword>
<comment type="function">
    <text evidence="4">ATP-dependent carboxylate-amine ligase which exhibits weak glutamate--cysteine ligase activity.</text>
</comment>
<evidence type="ECO:0000256" key="2">
    <source>
        <dbReference type="ARBA" id="ARBA00022741"/>
    </source>
</evidence>
<dbReference type="Proteomes" id="UP001055125">
    <property type="component" value="Unassembled WGS sequence"/>
</dbReference>
<dbReference type="NCBIfam" id="NF010039">
    <property type="entry name" value="PRK13515.1"/>
    <property type="match status" value="1"/>
</dbReference>
<dbReference type="EC" id="6.3.2.2" evidence="4"/>
<dbReference type="RefSeq" id="WP_238244598.1">
    <property type="nucleotide sequence ID" value="NZ_BPQP01000036.1"/>
</dbReference>
<dbReference type="PANTHER" id="PTHR36510:SF1">
    <property type="entry name" value="GLUTAMATE--CYSTEINE LIGASE 2-RELATED"/>
    <property type="match status" value="1"/>
</dbReference>
<dbReference type="EMBL" id="BPQP01000036">
    <property type="protein sequence ID" value="GJD95459.1"/>
    <property type="molecule type" value="Genomic_DNA"/>
</dbReference>
<evidence type="ECO:0000256" key="3">
    <source>
        <dbReference type="ARBA" id="ARBA00022840"/>
    </source>
</evidence>
<gene>
    <name evidence="5" type="ORF">OCOJLMKI_2671</name>
</gene>